<protein>
    <submittedName>
        <fullName evidence="1">Portal protein</fullName>
    </submittedName>
</protein>
<proteinExistence type="predicted"/>
<evidence type="ECO:0000313" key="1">
    <source>
        <dbReference type="EMBL" id="CAB4159915.1"/>
    </source>
</evidence>
<name>A0A6J5NRZ2_9CAUD</name>
<organism evidence="1">
    <name type="scientific">uncultured Caudovirales phage</name>
    <dbReference type="NCBI Taxonomy" id="2100421"/>
    <lineage>
        <taxon>Viruses</taxon>
        <taxon>Duplodnaviria</taxon>
        <taxon>Heunggongvirae</taxon>
        <taxon>Uroviricota</taxon>
        <taxon>Caudoviricetes</taxon>
        <taxon>Peduoviridae</taxon>
        <taxon>Maltschvirus</taxon>
        <taxon>Maltschvirus maltsch</taxon>
    </lineage>
</organism>
<dbReference type="Pfam" id="PF05133">
    <property type="entry name" value="SPP1_portal"/>
    <property type="match status" value="1"/>
</dbReference>
<sequence>MSDIKIALEQILTKRDGYKQAEAYYEGVNAEIFANQRWFKLFRYEGSDFRFNFSKTVVDSVLNRLEIKQILAGDAQAEDYIDTIWEQTDLKLDINEIHRNALVYGDSYAIVWPDADGTLSIDYNSPMNTCMIYSQENPRQKDFAAKLWQVNDGTAKMIKMNLYYPDRIEKYMSFGDLETMSVSMNMNPVEVIPNPWGEIPVFHFRTHKPFGRPEHADAFGPQDAINKLISTHMLTVDYQGAPQRYALSSGGTSSELEDFSDDDTARENISALQNGPGELWYLQGVTNVGQFPAADPKIFTDPVMEYVNAMASITNTPNHYFLKGSNIPSGQALRVAEAPLFKKVLNRQLALGSTWRDLFKYMFKIEGIPADVEIKWENAESVDSLDNWDIAVRKKSVGVSLRQILIEAGYDPEIADAVVAESLGLPGEPLTPTSEVINAHNYALEQAAIERETVSANEQGAVPDAKA</sequence>
<dbReference type="EMBL" id="LR796693">
    <property type="protein sequence ID" value="CAB4159915.1"/>
    <property type="molecule type" value="Genomic_DNA"/>
</dbReference>
<reference evidence="1" key="1">
    <citation type="submission" date="2020-04" db="EMBL/GenBank/DDBJ databases">
        <authorList>
            <person name="Chiriac C."/>
            <person name="Salcher M."/>
            <person name="Ghai R."/>
            <person name="Kavagutti S V."/>
        </authorList>
    </citation>
    <scope>NUCLEOTIDE SEQUENCE</scope>
</reference>
<accession>A0A6J5NRZ2</accession>
<dbReference type="InterPro" id="IPR021145">
    <property type="entry name" value="Portal_protein_SPP1_Gp6-like"/>
</dbReference>
<gene>
    <name evidence="1" type="ORF">UFOVP721_14</name>
</gene>